<dbReference type="AlphaFoldDB" id="A0A6I6IRB8"/>
<evidence type="ECO:0008006" key="4">
    <source>
        <dbReference type="Google" id="ProtNLM"/>
    </source>
</evidence>
<dbReference type="RefSeq" id="WP_157706430.1">
    <property type="nucleotide sequence ID" value="NZ_CP034348.1"/>
</dbReference>
<feature type="region of interest" description="Disordered" evidence="1">
    <location>
        <begin position="284"/>
        <end position="312"/>
    </location>
</feature>
<dbReference type="OrthoDB" id="8481769at2"/>
<evidence type="ECO:0000313" key="2">
    <source>
        <dbReference type="EMBL" id="QGX97796.1"/>
    </source>
</evidence>
<feature type="compositionally biased region" description="Polar residues" evidence="1">
    <location>
        <begin position="285"/>
        <end position="306"/>
    </location>
</feature>
<name>A0A6I6IRB8_9RHOB</name>
<sequence>MDIILHLGAHRTASTCFQYYLREKARQLSTQGIGVWGPWRTRDGVLTGVLPVPGAIRSPKDQHLRARGRISLALHRLREKGVKQLIVSDENMIGAPRRNLRTSKIYDGIGERMAQFSDAFSGGITQVVLSIRSQETYWSSVYAFAVGRGHRLPSRDDLDRLVTTNRHWREAIRDLSCALPGVKIIILPYEEYGGRPEQKLSIMTGLSKPPMKFAREWINRSPSLAQLRQILKDRGEDPAALPEGEGRWHPFDHAQSMALREAYADDLFWLRAGAEGMATLIEGTGTHQTGQTRDVSQMTRGQTNGIENRRMA</sequence>
<accession>A0A6I6IRB8</accession>
<dbReference type="Proteomes" id="UP000428330">
    <property type="component" value="Chromosome"/>
</dbReference>
<organism evidence="2 3">
    <name type="scientific">Roseovarius faecimaris</name>
    <dbReference type="NCBI Taxonomy" id="2494550"/>
    <lineage>
        <taxon>Bacteria</taxon>
        <taxon>Pseudomonadati</taxon>
        <taxon>Pseudomonadota</taxon>
        <taxon>Alphaproteobacteria</taxon>
        <taxon>Rhodobacterales</taxon>
        <taxon>Roseobacteraceae</taxon>
        <taxon>Roseovarius</taxon>
    </lineage>
</organism>
<evidence type="ECO:0000313" key="3">
    <source>
        <dbReference type="Proteomes" id="UP000428330"/>
    </source>
</evidence>
<evidence type="ECO:0000256" key="1">
    <source>
        <dbReference type="SAM" id="MobiDB-lite"/>
    </source>
</evidence>
<gene>
    <name evidence="2" type="ORF">EI983_05695</name>
</gene>
<protein>
    <recommendedName>
        <fullName evidence="4">Sulfotransferase family protein</fullName>
    </recommendedName>
</protein>
<proteinExistence type="predicted"/>
<reference evidence="3" key="1">
    <citation type="submission" date="2018-12" db="EMBL/GenBank/DDBJ databases">
        <title>Complete genome sequence of Roseovarius sp. MME-070.</title>
        <authorList>
            <person name="Nam Y.-D."/>
            <person name="Kang J."/>
            <person name="Chung W.-H."/>
            <person name="Park Y.S."/>
        </authorList>
    </citation>
    <scope>NUCLEOTIDE SEQUENCE [LARGE SCALE GENOMIC DNA]</scope>
    <source>
        <strain evidence="3">MME-070</strain>
    </source>
</reference>
<keyword evidence="3" id="KW-1185">Reference proteome</keyword>
<dbReference type="KEGG" id="rom:EI983_05695"/>
<dbReference type="EMBL" id="CP034348">
    <property type="protein sequence ID" value="QGX97796.1"/>
    <property type="molecule type" value="Genomic_DNA"/>
</dbReference>